<proteinExistence type="predicted"/>
<gene>
    <name evidence="3" type="ORF">TWF694_002555</name>
</gene>
<feature type="transmembrane region" description="Helical" evidence="2">
    <location>
        <begin position="119"/>
        <end position="139"/>
    </location>
</feature>
<accession>A0AAV9X8F5</accession>
<comment type="caution">
    <text evidence="3">The sequence shown here is derived from an EMBL/GenBank/DDBJ whole genome shotgun (WGS) entry which is preliminary data.</text>
</comment>
<dbReference type="AlphaFoldDB" id="A0AAV9X8F5"/>
<reference evidence="3 4" key="1">
    <citation type="submission" date="2019-10" db="EMBL/GenBank/DDBJ databases">
        <authorList>
            <person name="Palmer J.M."/>
        </authorList>
    </citation>
    <scope>NUCLEOTIDE SEQUENCE [LARGE SCALE GENOMIC DNA]</scope>
    <source>
        <strain evidence="3 4">TWF694</strain>
    </source>
</reference>
<keyword evidence="2" id="KW-1133">Transmembrane helix</keyword>
<evidence type="ECO:0000313" key="3">
    <source>
        <dbReference type="EMBL" id="KAK6533619.1"/>
    </source>
</evidence>
<evidence type="ECO:0000313" key="4">
    <source>
        <dbReference type="Proteomes" id="UP001365542"/>
    </source>
</evidence>
<evidence type="ECO:0000256" key="1">
    <source>
        <dbReference type="SAM" id="MobiDB-lite"/>
    </source>
</evidence>
<name>A0AAV9X8F5_9PEZI</name>
<organism evidence="3 4">
    <name type="scientific">Orbilia ellipsospora</name>
    <dbReference type="NCBI Taxonomy" id="2528407"/>
    <lineage>
        <taxon>Eukaryota</taxon>
        <taxon>Fungi</taxon>
        <taxon>Dikarya</taxon>
        <taxon>Ascomycota</taxon>
        <taxon>Pezizomycotina</taxon>
        <taxon>Orbiliomycetes</taxon>
        <taxon>Orbiliales</taxon>
        <taxon>Orbiliaceae</taxon>
        <taxon>Orbilia</taxon>
    </lineage>
</organism>
<feature type="compositionally biased region" description="Pro residues" evidence="1">
    <location>
        <begin position="205"/>
        <end position="214"/>
    </location>
</feature>
<feature type="transmembrane region" description="Helical" evidence="2">
    <location>
        <begin position="52"/>
        <end position="72"/>
    </location>
</feature>
<dbReference type="Proteomes" id="UP001365542">
    <property type="component" value="Unassembled WGS sequence"/>
</dbReference>
<protein>
    <submittedName>
        <fullName evidence="3">Uncharacterized protein</fullName>
    </submittedName>
</protein>
<dbReference type="EMBL" id="JAVHJO010000011">
    <property type="protein sequence ID" value="KAK6533619.1"/>
    <property type="molecule type" value="Genomic_DNA"/>
</dbReference>
<keyword evidence="2" id="KW-0812">Transmembrane</keyword>
<keyword evidence="4" id="KW-1185">Reference proteome</keyword>
<keyword evidence="2" id="KW-0472">Membrane</keyword>
<sequence>MPLETGRDLIMAAIKESFGGDAPHRRSRFLDRYKRIVSPEDRQFLNDMDRKISGPVRTASLIGLSVGLFLAFRQRRGVMRAYRALRQEHRATTITFSNGAVQTLADVSMAPKPSRLGGLFTYTLLGFGGWLTGSTVGMWRARGVKERIMAEHPEVYKRIRKAERRSIVEDCRKLADTLERLNAQQEEAEGGEGEQGAADNGDGVWPPPERPFSV</sequence>
<evidence type="ECO:0000256" key="2">
    <source>
        <dbReference type="SAM" id="Phobius"/>
    </source>
</evidence>
<feature type="region of interest" description="Disordered" evidence="1">
    <location>
        <begin position="179"/>
        <end position="214"/>
    </location>
</feature>